<dbReference type="AlphaFoldDB" id="A0AA37F830"/>
<name>A0AA37F830_9ACTN</name>
<feature type="domain" description="SnoaL-like" evidence="2">
    <location>
        <begin position="37"/>
        <end position="129"/>
    </location>
</feature>
<protein>
    <recommendedName>
        <fullName evidence="2">SnoaL-like domain-containing protein</fullName>
    </recommendedName>
</protein>
<sequence length="135" mass="13863">MAAAAGGGGGLLHATADDAVHSTPSPAAPRGPLDPAAQRYLDAVAAGDAAALAAAFAPDALVIDVGREIRGRDAIRRWAENEVIGGVYTLLEHTPRADGVTMLVRFQPGGSDGFRAHYHFDITGGSITKATLEYA</sequence>
<organism evidence="3 4">
    <name type="scientific">Planomonospora parontospora</name>
    <dbReference type="NCBI Taxonomy" id="58119"/>
    <lineage>
        <taxon>Bacteria</taxon>
        <taxon>Bacillati</taxon>
        <taxon>Actinomycetota</taxon>
        <taxon>Actinomycetes</taxon>
        <taxon>Streptosporangiales</taxon>
        <taxon>Streptosporangiaceae</taxon>
        <taxon>Planomonospora</taxon>
    </lineage>
</organism>
<evidence type="ECO:0000259" key="2">
    <source>
        <dbReference type="Pfam" id="PF12680"/>
    </source>
</evidence>
<dbReference type="InterPro" id="IPR032710">
    <property type="entry name" value="NTF2-like_dom_sf"/>
</dbReference>
<evidence type="ECO:0000256" key="1">
    <source>
        <dbReference type="SAM" id="MobiDB-lite"/>
    </source>
</evidence>
<dbReference type="EMBL" id="BMQD01000030">
    <property type="protein sequence ID" value="GGK94773.1"/>
    <property type="molecule type" value="Genomic_DNA"/>
</dbReference>
<accession>A0AA37F830</accession>
<feature type="region of interest" description="Disordered" evidence="1">
    <location>
        <begin position="15"/>
        <end position="34"/>
    </location>
</feature>
<comment type="caution">
    <text evidence="3">The sequence shown here is derived from an EMBL/GenBank/DDBJ whole genome shotgun (WGS) entry which is preliminary data.</text>
</comment>
<evidence type="ECO:0000313" key="4">
    <source>
        <dbReference type="Proteomes" id="UP000627984"/>
    </source>
</evidence>
<reference evidence="3" key="2">
    <citation type="submission" date="2022-09" db="EMBL/GenBank/DDBJ databases">
        <authorList>
            <person name="Sun Q."/>
            <person name="Ohkuma M."/>
        </authorList>
    </citation>
    <scope>NUCLEOTIDE SEQUENCE</scope>
    <source>
        <strain evidence="3">JCM 3093</strain>
    </source>
</reference>
<dbReference type="Pfam" id="PF12680">
    <property type="entry name" value="SnoaL_2"/>
    <property type="match status" value="1"/>
</dbReference>
<reference evidence="3" key="1">
    <citation type="journal article" date="2014" name="Int. J. Syst. Evol. Microbiol.">
        <title>Complete genome sequence of Corynebacterium casei LMG S-19264T (=DSM 44701T), isolated from a smear-ripened cheese.</title>
        <authorList>
            <consortium name="US DOE Joint Genome Institute (JGI-PGF)"/>
            <person name="Walter F."/>
            <person name="Albersmeier A."/>
            <person name="Kalinowski J."/>
            <person name="Ruckert C."/>
        </authorList>
    </citation>
    <scope>NUCLEOTIDE SEQUENCE</scope>
    <source>
        <strain evidence="3">JCM 3093</strain>
    </source>
</reference>
<gene>
    <name evidence="3" type="ORF">GCM10010126_62760</name>
</gene>
<dbReference type="Proteomes" id="UP000627984">
    <property type="component" value="Unassembled WGS sequence"/>
</dbReference>
<dbReference type="SUPFAM" id="SSF54427">
    <property type="entry name" value="NTF2-like"/>
    <property type="match status" value="1"/>
</dbReference>
<proteinExistence type="predicted"/>
<dbReference type="Gene3D" id="3.10.450.50">
    <property type="match status" value="1"/>
</dbReference>
<dbReference type="InterPro" id="IPR037401">
    <property type="entry name" value="SnoaL-like"/>
</dbReference>
<evidence type="ECO:0000313" key="3">
    <source>
        <dbReference type="EMBL" id="GGK94773.1"/>
    </source>
</evidence>